<dbReference type="AlphaFoldDB" id="A0A1E7FAZ9"/>
<accession>A0A1E7FAZ9</accession>
<dbReference type="Proteomes" id="UP000095751">
    <property type="component" value="Unassembled WGS sequence"/>
</dbReference>
<evidence type="ECO:0000313" key="3">
    <source>
        <dbReference type="Proteomes" id="UP000095751"/>
    </source>
</evidence>
<dbReference type="EMBL" id="KV784359">
    <property type="protein sequence ID" value="OEU15362.1"/>
    <property type="molecule type" value="Genomic_DNA"/>
</dbReference>
<dbReference type="OrthoDB" id="49008at2759"/>
<feature type="region of interest" description="Disordered" evidence="1">
    <location>
        <begin position="136"/>
        <end position="196"/>
    </location>
</feature>
<name>A0A1E7FAZ9_9STRA</name>
<gene>
    <name evidence="2" type="ORF">FRACYDRAFT_269332</name>
</gene>
<protein>
    <submittedName>
        <fullName evidence="2">Uncharacterized protein</fullName>
    </submittedName>
</protein>
<evidence type="ECO:0000256" key="1">
    <source>
        <dbReference type="SAM" id="MobiDB-lite"/>
    </source>
</evidence>
<dbReference type="KEGG" id="fcy:FRACYDRAFT_269332"/>
<keyword evidence="3" id="KW-1185">Reference proteome</keyword>
<dbReference type="InParanoid" id="A0A1E7FAZ9"/>
<feature type="compositionally biased region" description="Low complexity" evidence="1">
    <location>
        <begin position="142"/>
        <end position="170"/>
    </location>
</feature>
<feature type="compositionally biased region" description="Acidic residues" evidence="1">
    <location>
        <begin position="171"/>
        <end position="180"/>
    </location>
</feature>
<proteinExistence type="predicted"/>
<reference evidence="2 3" key="1">
    <citation type="submission" date="2016-09" db="EMBL/GenBank/DDBJ databases">
        <title>Extensive genetic diversity and differential bi-allelic expression allows diatom success in the polar Southern Ocean.</title>
        <authorList>
            <consortium name="DOE Joint Genome Institute"/>
            <person name="Mock T."/>
            <person name="Otillar R.P."/>
            <person name="Strauss J."/>
            <person name="Dupont C."/>
            <person name="Frickenhaus S."/>
            <person name="Maumus F."/>
            <person name="Mcmullan M."/>
            <person name="Sanges R."/>
            <person name="Schmutz J."/>
            <person name="Toseland A."/>
            <person name="Valas R."/>
            <person name="Veluchamy A."/>
            <person name="Ward B.J."/>
            <person name="Allen A."/>
            <person name="Barry K."/>
            <person name="Falciatore A."/>
            <person name="Ferrante M."/>
            <person name="Fortunato A.E."/>
            <person name="Gloeckner G."/>
            <person name="Gruber A."/>
            <person name="Hipkin R."/>
            <person name="Janech M."/>
            <person name="Kroth P."/>
            <person name="Leese F."/>
            <person name="Lindquist E."/>
            <person name="Lyon B.R."/>
            <person name="Martin J."/>
            <person name="Mayer C."/>
            <person name="Parker M."/>
            <person name="Quesneville H."/>
            <person name="Raymond J."/>
            <person name="Uhlig C."/>
            <person name="Valentin K.U."/>
            <person name="Worden A.Z."/>
            <person name="Armbrust E.V."/>
            <person name="Bowler C."/>
            <person name="Green B."/>
            <person name="Moulton V."/>
            <person name="Van Oosterhout C."/>
            <person name="Grigoriev I."/>
        </authorList>
    </citation>
    <scope>NUCLEOTIDE SEQUENCE [LARGE SCALE GENOMIC DNA]</scope>
    <source>
        <strain evidence="2 3">CCMP1102</strain>
    </source>
</reference>
<evidence type="ECO:0000313" key="2">
    <source>
        <dbReference type="EMBL" id="OEU15362.1"/>
    </source>
</evidence>
<sequence length="224" mass="25801">MATAEGISNFMFNKKSFPFARENCKLSYKLRTKPHIGYFSVDVNSLQESAAFGGDDWPQDETPWELRYVRQRFLHERSLTFSRNWFGNLVNTRGNDKIKAPICKPKSMEMPMRNIPDPGDWTPEWYTTWESRKLHLPRPSTEGSVSDSDSENSGSEEGSQLSGSYSSGSSYDDDEWEEAPECGTIVNTRQKIGEHVTRVHPDFTSSLRKSRWRKKYFPAGSFPY</sequence>
<organism evidence="2 3">
    <name type="scientific">Fragilariopsis cylindrus CCMP1102</name>
    <dbReference type="NCBI Taxonomy" id="635003"/>
    <lineage>
        <taxon>Eukaryota</taxon>
        <taxon>Sar</taxon>
        <taxon>Stramenopiles</taxon>
        <taxon>Ochrophyta</taxon>
        <taxon>Bacillariophyta</taxon>
        <taxon>Bacillariophyceae</taxon>
        <taxon>Bacillariophycidae</taxon>
        <taxon>Bacillariales</taxon>
        <taxon>Bacillariaceae</taxon>
        <taxon>Fragilariopsis</taxon>
    </lineage>
</organism>